<dbReference type="EMBL" id="AMZN01000129">
    <property type="protein sequence ID" value="ELR68210.1"/>
    <property type="molecule type" value="Genomic_DNA"/>
</dbReference>
<keyword evidence="1" id="KW-0732">Signal</keyword>
<feature type="signal peptide" evidence="1">
    <location>
        <begin position="1"/>
        <end position="26"/>
    </location>
</feature>
<protein>
    <recommendedName>
        <fullName evidence="4">Outer membrane protein beta-barrel domain-containing protein</fullName>
    </recommendedName>
</protein>
<gene>
    <name evidence="2" type="ORF">C900_00625</name>
</gene>
<sequence>MNNKMNWFNLLFLLALSCLFSTRLFAQSEVKHGFDVEIDPIAFALNGFSLHGGYLTGPWRFDLGIFGLDIPEWAHGNEGFKVSARGTGWKADRFLRGLSDGFFIGVEGNVTKTSITHSLSDDNRSATEFSLGIRGGYRWNTGLGNLYVTPWLGLGYILNAKDVTINGEVFKTSPFQPFPTVHIGWTF</sequence>
<organism evidence="2 3">
    <name type="scientific">Fulvivirga imtechensis AK7</name>
    <dbReference type="NCBI Taxonomy" id="1237149"/>
    <lineage>
        <taxon>Bacteria</taxon>
        <taxon>Pseudomonadati</taxon>
        <taxon>Bacteroidota</taxon>
        <taxon>Cytophagia</taxon>
        <taxon>Cytophagales</taxon>
        <taxon>Fulvivirgaceae</taxon>
        <taxon>Fulvivirga</taxon>
    </lineage>
</organism>
<feature type="chain" id="PRO_5003993022" description="Outer membrane protein beta-barrel domain-containing protein" evidence="1">
    <location>
        <begin position="27"/>
        <end position="187"/>
    </location>
</feature>
<comment type="caution">
    <text evidence="2">The sequence shown here is derived from an EMBL/GenBank/DDBJ whole genome shotgun (WGS) entry which is preliminary data.</text>
</comment>
<proteinExistence type="predicted"/>
<evidence type="ECO:0000313" key="3">
    <source>
        <dbReference type="Proteomes" id="UP000011135"/>
    </source>
</evidence>
<name>L8JHB6_9BACT</name>
<accession>L8JHB6</accession>
<dbReference type="eggNOG" id="ENOG50334EI">
    <property type="taxonomic scope" value="Bacteria"/>
</dbReference>
<dbReference type="Proteomes" id="UP000011135">
    <property type="component" value="Unassembled WGS sequence"/>
</dbReference>
<keyword evidence="3" id="KW-1185">Reference proteome</keyword>
<reference evidence="2 3" key="1">
    <citation type="submission" date="2012-12" db="EMBL/GenBank/DDBJ databases">
        <title>Genome assembly of Fulvivirga imtechensis AK7.</title>
        <authorList>
            <person name="Nupur N."/>
            <person name="Khatri I."/>
            <person name="Kumar R."/>
            <person name="Subramanian S."/>
            <person name="Pinnaka A."/>
        </authorList>
    </citation>
    <scope>NUCLEOTIDE SEQUENCE [LARGE SCALE GENOMIC DNA]</scope>
    <source>
        <strain evidence="2 3">AK7</strain>
    </source>
</reference>
<evidence type="ECO:0000256" key="1">
    <source>
        <dbReference type="SAM" id="SignalP"/>
    </source>
</evidence>
<evidence type="ECO:0000313" key="2">
    <source>
        <dbReference type="EMBL" id="ELR68210.1"/>
    </source>
</evidence>
<dbReference type="PROSITE" id="PS51257">
    <property type="entry name" value="PROKAR_LIPOPROTEIN"/>
    <property type="match status" value="1"/>
</dbReference>
<evidence type="ECO:0008006" key="4">
    <source>
        <dbReference type="Google" id="ProtNLM"/>
    </source>
</evidence>
<dbReference type="AlphaFoldDB" id="L8JHB6"/>